<evidence type="ECO:0008006" key="11">
    <source>
        <dbReference type="Google" id="ProtNLM"/>
    </source>
</evidence>
<evidence type="ECO:0000256" key="4">
    <source>
        <dbReference type="ARBA" id="ARBA00022692"/>
    </source>
</evidence>
<dbReference type="GO" id="GO:0005886">
    <property type="term" value="C:plasma membrane"/>
    <property type="evidence" value="ECO:0007669"/>
    <property type="project" value="TreeGrafter"/>
</dbReference>
<evidence type="ECO:0000256" key="5">
    <source>
        <dbReference type="ARBA" id="ARBA00022989"/>
    </source>
</evidence>
<keyword evidence="5 8" id="KW-1133">Transmembrane helix</keyword>
<dbReference type="Proteomes" id="UP001162960">
    <property type="component" value="Chromosome"/>
</dbReference>
<feature type="transmembrane region" description="Helical" evidence="8">
    <location>
        <begin position="457"/>
        <end position="476"/>
    </location>
</feature>
<feature type="transmembrane region" description="Helical" evidence="8">
    <location>
        <begin position="46"/>
        <end position="66"/>
    </location>
</feature>
<dbReference type="InterPro" id="IPR001734">
    <property type="entry name" value="Na/solute_symporter"/>
</dbReference>
<evidence type="ECO:0000313" key="9">
    <source>
        <dbReference type="EMBL" id="UYU89392.1"/>
    </source>
</evidence>
<name>A0AB38U904_BACT4</name>
<dbReference type="RefSeq" id="WP_264455083.1">
    <property type="nucleotide sequence ID" value="NZ_CP083685.1"/>
</dbReference>
<feature type="transmembrane region" description="Helical" evidence="8">
    <location>
        <begin position="225"/>
        <end position="249"/>
    </location>
</feature>
<evidence type="ECO:0000256" key="7">
    <source>
        <dbReference type="RuleBase" id="RU362091"/>
    </source>
</evidence>
<evidence type="ECO:0000256" key="3">
    <source>
        <dbReference type="ARBA" id="ARBA00022448"/>
    </source>
</evidence>
<protein>
    <recommendedName>
        <fullName evidence="11">Sodium:solute symporter family protein</fullName>
    </recommendedName>
</protein>
<organism evidence="9 10">
    <name type="scientific">Bacteroides thetaiotaomicron</name>
    <dbReference type="NCBI Taxonomy" id="818"/>
    <lineage>
        <taxon>Bacteria</taxon>
        <taxon>Pseudomonadati</taxon>
        <taxon>Bacteroidota</taxon>
        <taxon>Bacteroidia</taxon>
        <taxon>Bacteroidales</taxon>
        <taxon>Bacteroidaceae</taxon>
        <taxon>Bacteroides</taxon>
    </lineage>
</organism>
<dbReference type="InterPro" id="IPR050277">
    <property type="entry name" value="Sodium:Solute_Symporter"/>
</dbReference>
<dbReference type="InterPro" id="IPR038377">
    <property type="entry name" value="Na/Glc_symporter_sf"/>
</dbReference>
<feature type="transmembrane region" description="Helical" evidence="8">
    <location>
        <begin position="432"/>
        <end position="451"/>
    </location>
</feature>
<dbReference type="Pfam" id="PF00474">
    <property type="entry name" value="SSF"/>
    <property type="match status" value="1"/>
</dbReference>
<dbReference type="PANTHER" id="PTHR48086:SF10">
    <property type="entry name" value="AGR155CP"/>
    <property type="match status" value="1"/>
</dbReference>
<dbReference type="PANTHER" id="PTHR48086">
    <property type="entry name" value="SODIUM/PROLINE SYMPORTER-RELATED"/>
    <property type="match status" value="1"/>
</dbReference>
<dbReference type="Gene3D" id="1.20.1730.10">
    <property type="entry name" value="Sodium/glucose cotransporter"/>
    <property type="match status" value="1"/>
</dbReference>
<accession>A0AB38U904</accession>
<evidence type="ECO:0000256" key="8">
    <source>
        <dbReference type="SAM" id="Phobius"/>
    </source>
</evidence>
<keyword evidence="4 8" id="KW-0812">Transmembrane</keyword>
<dbReference type="AlphaFoldDB" id="A0AB38U904"/>
<dbReference type="EMBL" id="CP083685">
    <property type="protein sequence ID" value="UYU89392.1"/>
    <property type="molecule type" value="Genomic_DNA"/>
</dbReference>
<feature type="transmembrane region" description="Helical" evidence="8">
    <location>
        <begin position="316"/>
        <end position="345"/>
    </location>
</feature>
<comment type="subcellular location">
    <subcellularLocation>
        <location evidence="1">Membrane</location>
        <topology evidence="1">Multi-pass membrane protein</topology>
    </subcellularLocation>
</comment>
<feature type="transmembrane region" description="Helical" evidence="8">
    <location>
        <begin position="6"/>
        <end position="26"/>
    </location>
</feature>
<evidence type="ECO:0000313" key="10">
    <source>
        <dbReference type="Proteomes" id="UP001162960"/>
    </source>
</evidence>
<feature type="transmembrane region" description="Helical" evidence="8">
    <location>
        <begin position="270"/>
        <end position="296"/>
    </location>
</feature>
<feature type="transmembrane region" description="Helical" evidence="8">
    <location>
        <begin position="185"/>
        <end position="205"/>
    </location>
</feature>
<feature type="transmembrane region" description="Helical" evidence="8">
    <location>
        <begin position="154"/>
        <end position="173"/>
    </location>
</feature>
<feature type="transmembrane region" description="Helical" evidence="8">
    <location>
        <begin position="124"/>
        <end position="148"/>
    </location>
</feature>
<proteinExistence type="inferred from homology"/>
<dbReference type="PROSITE" id="PS50283">
    <property type="entry name" value="NA_SOLUT_SYMP_3"/>
    <property type="match status" value="1"/>
</dbReference>
<reference evidence="9" key="1">
    <citation type="submission" date="2021-06" db="EMBL/GenBank/DDBJ databases">
        <title>Interrogation of the integrated mobile genetic elements in gut-associated Bacteroides with a consensus prediction approach.</title>
        <authorList>
            <person name="Campbell D.E."/>
            <person name="Leigh J.R."/>
            <person name="Kim T."/>
            <person name="England W."/>
            <person name="Whitaker R.J."/>
            <person name="Degnan P.H."/>
        </authorList>
    </citation>
    <scope>NUCLEOTIDE SEQUENCE</scope>
    <source>
        <strain evidence="9">VPI-3443</strain>
    </source>
</reference>
<feature type="transmembrane region" description="Helical" evidence="8">
    <location>
        <begin position="366"/>
        <end position="394"/>
    </location>
</feature>
<keyword evidence="6 8" id="KW-0472">Membrane</keyword>
<feature type="transmembrane region" description="Helical" evidence="8">
    <location>
        <begin position="78"/>
        <end position="96"/>
    </location>
</feature>
<feature type="transmembrane region" description="Helical" evidence="8">
    <location>
        <begin position="400"/>
        <end position="425"/>
    </location>
</feature>
<evidence type="ECO:0000256" key="1">
    <source>
        <dbReference type="ARBA" id="ARBA00004141"/>
    </source>
</evidence>
<gene>
    <name evidence="9" type="ORF">KQP74_15715</name>
</gene>
<evidence type="ECO:0000256" key="6">
    <source>
        <dbReference type="ARBA" id="ARBA00023136"/>
    </source>
</evidence>
<dbReference type="GO" id="GO:0015606">
    <property type="term" value="F:spermidine transmembrane transporter activity"/>
    <property type="evidence" value="ECO:0007669"/>
    <property type="project" value="TreeGrafter"/>
</dbReference>
<keyword evidence="3" id="KW-0813">Transport</keyword>
<evidence type="ECO:0000256" key="2">
    <source>
        <dbReference type="ARBA" id="ARBA00006434"/>
    </source>
</evidence>
<comment type="similarity">
    <text evidence="2 7">Belongs to the sodium:solute symporter (SSF) (TC 2.A.21) family.</text>
</comment>
<sequence length="572" mass="63569">MEGLSSLEGWALIATYFVAMMLLVVFLRKHKKTKEEFLVANRSMPWLLTAFSMAATWVWAPSMFVASEKAYTQGLVGVFWFVVPNVLTLILFAFFANKMRKLRPEGWTFSDYIREKYSKRCHNLFLIESFGLQTMSFAVQLLAGATIFSKITGISFTATTVVMALCPLVYTFASGIRSSIITDFWKMLWIVIVLLLGLPIMFSSAGPEALFNGLGGVSGGFSDLFSGNGLMVTLSFGIPTTIGLLSGTFGDQMFWQRVFCVKADKVKRTMITAAFIFAVVPISLAVFGFFAAGTGLAISDTQLTNVGAVMAFCPKWFLYLFFVLILSGLISTVDSIICAVSSVAGHDVVKRLAMNEKWHERIQKNIFLFILFANEVRAARFAMIIVTVSAILIANIPGLTILYLFLLYGTLRSSVMLPTVFAILGMRMSERGLFYGILTSMIVGLPIFAYGNFTGNILMIVFGSLFTILASGLMAIRRKPLKRGPVEMVIKIDSSGTEKCIGEIKAVGAEYLRCAERMEGQICAFQALTESARETAKEIRKSVYHYRQLKGNAYLMRQKKQSKSNHKKSRRK</sequence>